<evidence type="ECO:0000256" key="1">
    <source>
        <dbReference type="SAM" id="Phobius"/>
    </source>
</evidence>
<keyword evidence="1" id="KW-1133">Transmembrane helix</keyword>
<evidence type="ECO:0000313" key="2">
    <source>
        <dbReference type="EMBL" id="OIR06654.1"/>
    </source>
</evidence>
<reference evidence="2" key="1">
    <citation type="submission" date="2016-10" db="EMBL/GenBank/DDBJ databases">
        <title>Sequence of Gallionella enrichment culture.</title>
        <authorList>
            <person name="Poehlein A."/>
            <person name="Muehling M."/>
            <person name="Daniel R."/>
        </authorList>
    </citation>
    <scope>NUCLEOTIDE SEQUENCE</scope>
</reference>
<name>A0A1J5T3A1_9ZZZZ</name>
<sequence>MWKSRVIWIATIALILGIISAFYFASARLDDRQIRISANPWVGFTPLIYAQEKGWLEQTQFKFLWQVDLSENSRLYERGLAQGFTATQYEMLHFKDYSHIKPVFLIDRSAGADAILSNFTLEQLRQASQPINVYLELGSLNEDFFHAFVEENKLDHLRFTFINSDQKVIAQIMPSDAPMVAISYAPYVSELTRHGFINIASTKTLRSFFVIDALFVDERFLIGRQDEYRDLQNIFNRAKDQLHQDSREYYQVVRGYLEGQSYEEFMATTQQIAWVSPDNSAPLIRQLKMQNVPTNNLLP</sequence>
<gene>
    <name evidence="2" type="ORF">GALL_112610</name>
</gene>
<accession>A0A1J5T3A1</accession>
<proteinExistence type="predicted"/>
<organism evidence="2">
    <name type="scientific">mine drainage metagenome</name>
    <dbReference type="NCBI Taxonomy" id="410659"/>
    <lineage>
        <taxon>unclassified sequences</taxon>
        <taxon>metagenomes</taxon>
        <taxon>ecological metagenomes</taxon>
    </lineage>
</organism>
<keyword evidence="1" id="KW-0812">Transmembrane</keyword>
<protein>
    <submittedName>
        <fullName evidence="2">Uncharacterized protein</fullName>
    </submittedName>
</protein>
<feature type="transmembrane region" description="Helical" evidence="1">
    <location>
        <begin position="6"/>
        <end position="25"/>
    </location>
</feature>
<comment type="caution">
    <text evidence="2">The sequence shown here is derived from an EMBL/GenBank/DDBJ whole genome shotgun (WGS) entry which is preliminary data.</text>
</comment>
<dbReference type="EMBL" id="MLJW01000042">
    <property type="protein sequence ID" value="OIR06654.1"/>
    <property type="molecule type" value="Genomic_DNA"/>
</dbReference>
<dbReference type="AlphaFoldDB" id="A0A1J5T3A1"/>
<keyword evidence="1" id="KW-0472">Membrane</keyword>